<gene>
    <name evidence="2" type="ORF">GCM10008964_17030</name>
</gene>
<keyword evidence="1" id="KW-1133">Transmembrane helix</keyword>
<dbReference type="EMBL" id="BAAADG010000005">
    <property type="protein sequence ID" value="GAA0226045.1"/>
    <property type="molecule type" value="Genomic_DNA"/>
</dbReference>
<feature type="transmembrane region" description="Helical" evidence="1">
    <location>
        <begin position="20"/>
        <end position="43"/>
    </location>
</feature>
<sequence length="202" mass="23068">MMKTKARFWKKDTPRELRILGIVLLCSFCIALLQLICVNNFIVDPTISLFSLYTATAISLLFCAAIIIIKIKAKQRVGTDVKTMPLTNKLASILIFPLLLIGTYWMILASVIPYQLTKLTGQEFEQQQQVYKTKTRHGRRSYFNGYNFELRLVGSPTITLFRFSISEHSYNKFPEGNLKATLFGLKGNLGFIVEEIEIDTQD</sequence>
<protein>
    <submittedName>
        <fullName evidence="2">Uncharacterized protein</fullName>
    </submittedName>
</protein>
<proteinExistence type="predicted"/>
<accession>A0ABN0TND1</accession>
<feature type="transmembrane region" description="Helical" evidence="1">
    <location>
        <begin position="49"/>
        <end position="69"/>
    </location>
</feature>
<evidence type="ECO:0000313" key="3">
    <source>
        <dbReference type="Proteomes" id="UP001501476"/>
    </source>
</evidence>
<feature type="transmembrane region" description="Helical" evidence="1">
    <location>
        <begin position="90"/>
        <end position="112"/>
    </location>
</feature>
<keyword evidence="1" id="KW-0812">Transmembrane</keyword>
<comment type="caution">
    <text evidence="2">The sequence shown here is derived from an EMBL/GenBank/DDBJ whole genome shotgun (WGS) entry which is preliminary data.</text>
</comment>
<dbReference type="Proteomes" id="UP001501476">
    <property type="component" value="Unassembled WGS sequence"/>
</dbReference>
<organism evidence="2 3">
    <name type="scientific">Methylophaga marina</name>
    <dbReference type="NCBI Taxonomy" id="45495"/>
    <lineage>
        <taxon>Bacteria</taxon>
        <taxon>Pseudomonadati</taxon>
        <taxon>Pseudomonadota</taxon>
        <taxon>Gammaproteobacteria</taxon>
        <taxon>Thiotrichales</taxon>
        <taxon>Piscirickettsiaceae</taxon>
        <taxon>Methylophaga</taxon>
    </lineage>
</organism>
<dbReference type="RefSeq" id="WP_286303891.1">
    <property type="nucleotide sequence ID" value="NZ_AP027741.1"/>
</dbReference>
<evidence type="ECO:0000313" key="2">
    <source>
        <dbReference type="EMBL" id="GAA0226045.1"/>
    </source>
</evidence>
<keyword evidence="1" id="KW-0472">Membrane</keyword>
<name>A0ABN0TND1_9GAMM</name>
<evidence type="ECO:0000256" key="1">
    <source>
        <dbReference type="SAM" id="Phobius"/>
    </source>
</evidence>
<keyword evidence="3" id="KW-1185">Reference proteome</keyword>
<reference evidence="2 3" key="1">
    <citation type="journal article" date="2019" name="Int. J. Syst. Evol. Microbiol.">
        <title>The Global Catalogue of Microorganisms (GCM) 10K type strain sequencing project: providing services to taxonomists for standard genome sequencing and annotation.</title>
        <authorList>
            <consortium name="The Broad Institute Genomics Platform"/>
            <consortium name="The Broad Institute Genome Sequencing Center for Infectious Disease"/>
            <person name="Wu L."/>
            <person name="Ma J."/>
        </authorList>
    </citation>
    <scope>NUCLEOTIDE SEQUENCE [LARGE SCALE GENOMIC DNA]</scope>
    <source>
        <strain evidence="2 3">JCM 6886</strain>
    </source>
</reference>